<dbReference type="AlphaFoldDB" id="A0AAP6AWJ8"/>
<reference evidence="1" key="1">
    <citation type="submission" date="2023-10" db="EMBL/GenBank/DDBJ databases">
        <title>Draft Genome Sequence of a Shiga toxin-producing Escherichia coli strain from deer meat showing an IS-element integration in the B-subunit of the Shiga toxin Stx2b gene.</title>
        <authorList>
            <person name="Projahn M."/>
            <person name="Borowiak M."/>
        </authorList>
    </citation>
    <scope>NUCLEOTIDE SEQUENCE</scope>
    <source>
        <strain evidence="1">BfR-EC-18960</strain>
    </source>
</reference>
<dbReference type="Proteomes" id="UP001271591">
    <property type="component" value="Unassembled WGS sequence"/>
</dbReference>
<comment type="caution">
    <text evidence="1">The sequence shown here is derived from an EMBL/GenBank/DDBJ whole genome shotgun (WGS) entry which is preliminary data.</text>
</comment>
<sequence length="155" mass="18033">MKGKIIPEKNKIKNLINQERDAIALWIKDGMRLPDIYRLLKEKHPELTFSQNGFVFSLRRDASDLHENALFNRSTVAVFMQKQHSEMTLMVNSGCLLKNVHEALFSHISYSVFLRYIVKLYPDLHYQAKLNRKGAVCGELHHEENASVYQNDEVC</sequence>
<evidence type="ECO:0000313" key="1">
    <source>
        <dbReference type="EMBL" id="MDW9349993.1"/>
    </source>
</evidence>
<protein>
    <submittedName>
        <fullName evidence="1">Uncharacterized protein</fullName>
    </submittedName>
</protein>
<proteinExistence type="predicted"/>
<evidence type="ECO:0000313" key="2">
    <source>
        <dbReference type="Proteomes" id="UP001271591"/>
    </source>
</evidence>
<dbReference type="EMBL" id="JAWPMK010000001">
    <property type="protein sequence ID" value="MDW9349993.1"/>
    <property type="molecule type" value="Genomic_DNA"/>
</dbReference>
<name>A0AAP6AWJ8_ECOLX</name>
<gene>
    <name evidence="1" type="ORF">R8G00_10245</name>
</gene>
<accession>A0AAP6AWJ8</accession>
<dbReference type="RefSeq" id="WP_001562599.1">
    <property type="nucleotide sequence ID" value="NZ_JAETYC010000068.1"/>
</dbReference>
<organism evidence="1 2">
    <name type="scientific">Escherichia coli</name>
    <dbReference type="NCBI Taxonomy" id="562"/>
    <lineage>
        <taxon>Bacteria</taxon>
        <taxon>Pseudomonadati</taxon>
        <taxon>Pseudomonadota</taxon>
        <taxon>Gammaproteobacteria</taxon>
        <taxon>Enterobacterales</taxon>
        <taxon>Enterobacteriaceae</taxon>
        <taxon>Escherichia</taxon>
    </lineage>
</organism>